<name>A0ABS6ALG0_9RHOB</name>
<dbReference type="RefSeq" id="WP_216033167.1">
    <property type="nucleotide sequence ID" value="NZ_JAHKNG010000015.1"/>
</dbReference>
<organism evidence="2 3">
    <name type="scientific">Paracoccus marinaquae</name>
    <dbReference type="NCBI Taxonomy" id="2841926"/>
    <lineage>
        <taxon>Bacteria</taxon>
        <taxon>Pseudomonadati</taxon>
        <taxon>Pseudomonadota</taxon>
        <taxon>Alphaproteobacteria</taxon>
        <taxon>Rhodobacterales</taxon>
        <taxon>Paracoccaceae</taxon>
        <taxon>Paracoccus</taxon>
    </lineage>
</organism>
<dbReference type="Pfam" id="PF13404">
    <property type="entry name" value="HTH_AsnC-type"/>
    <property type="match status" value="1"/>
</dbReference>
<dbReference type="InterPro" id="IPR000485">
    <property type="entry name" value="AsnC-type_HTH_dom"/>
</dbReference>
<comment type="caution">
    <text evidence="2">The sequence shown here is derived from an EMBL/GenBank/DDBJ whole genome shotgun (WGS) entry which is preliminary data.</text>
</comment>
<feature type="domain" description="HTH asnC-type" evidence="1">
    <location>
        <begin position="6"/>
        <end position="26"/>
    </location>
</feature>
<keyword evidence="3" id="KW-1185">Reference proteome</keyword>
<gene>
    <name evidence="2" type="ORF">KNW02_10200</name>
</gene>
<dbReference type="Proteomes" id="UP001166191">
    <property type="component" value="Unassembled WGS sequence"/>
</dbReference>
<proteinExistence type="predicted"/>
<evidence type="ECO:0000259" key="1">
    <source>
        <dbReference type="Pfam" id="PF13404"/>
    </source>
</evidence>
<accession>A0ABS6ALG0</accession>
<reference evidence="2" key="1">
    <citation type="submission" date="2021-06" db="EMBL/GenBank/DDBJ databases">
        <title>Paracoccus bacterium XHP0099 sp. nov., isolated from the surface waters of the Yellow Sea.</title>
        <authorList>
            <person name="Xue H."/>
            <person name="Zhang D."/>
        </authorList>
    </citation>
    <scope>NUCLEOTIDE SEQUENCE</scope>
    <source>
        <strain evidence="2">XHP0099</strain>
    </source>
</reference>
<sequence length="33" mass="3867">MSKPELDRIDRKILRELMHDATLSTTAWPISIQ</sequence>
<evidence type="ECO:0000313" key="2">
    <source>
        <dbReference type="EMBL" id="MBU3030489.1"/>
    </source>
</evidence>
<dbReference type="EMBL" id="JAHKNG010000015">
    <property type="protein sequence ID" value="MBU3030489.1"/>
    <property type="molecule type" value="Genomic_DNA"/>
</dbReference>
<evidence type="ECO:0000313" key="3">
    <source>
        <dbReference type="Proteomes" id="UP001166191"/>
    </source>
</evidence>
<protein>
    <submittedName>
        <fullName evidence="2">Lrp/AsnC family transcriptional regulator</fullName>
    </submittedName>
</protein>